<keyword evidence="2" id="KW-1185">Reference proteome</keyword>
<dbReference type="SUPFAM" id="SSF46689">
    <property type="entry name" value="Homeodomain-like"/>
    <property type="match status" value="1"/>
</dbReference>
<proteinExistence type="predicted"/>
<organism evidence="1 2">
    <name type="scientific">Streptomyces spiralis</name>
    <dbReference type="NCBI Taxonomy" id="66376"/>
    <lineage>
        <taxon>Bacteria</taxon>
        <taxon>Bacillati</taxon>
        <taxon>Actinomycetota</taxon>
        <taxon>Actinomycetes</taxon>
        <taxon>Kitasatosporales</taxon>
        <taxon>Streptomycetaceae</taxon>
        <taxon>Streptomyces</taxon>
    </lineage>
</organism>
<comment type="caution">
    <text evidence="1">The sequence shown here is derived from an EMBL/GenBank/DDBJ whole genome shotgun (WGS) entry which is preliminary data.</text>
</comment>
<dbReference type="AlphaFoldDB" id="A0A919E6B8"/>
<accession>A0A919E6B8</accession>
<evidence type="ECO:0000313" key="1">
    <source>
        <dbReference type="EMBL" id="GHF16647.1"/>
    </source>
</evidence>
<sequence length="137" mass="15628">MESCDVWEPRREHGFLASSRTRIRRRAPVLEHAAVLIYRKGVRATNNEQLRRADGASGSQLNRYFPTKESPVLAVIAQQADRVLAFHRGERFASFDDLDAFREWADFYVGYEHAHQEGCSLGSLVCEIIKPDLDVHA</sequence>
<dbReference type="Gene3D" id="1.10.357.10">
    <property type="entry name" value="Tetracycline Repressor, domain 2"/>
    <property type="match status" value="1"/>
</dbReference>
<name>A0A919E6B8_9ACTN</name>
<reference evidence="1" key="2">
    <citation type="submission" date="2020-09" db="EMBL/GenBank/DDBJ databases">
        <authorList>
            <person name="Sun Q."/>
            <person name="Ohkuma M."/>
        </authorList>
    </citation>
    <scope>NUCLEOTIDE SEQUENCE</scope>
    <source>
        <strain evidence="1">JCM 3302</strain>
    </source>
</reference>
<evidence type="ECO:0008006" key="3">
    <source>
        <dbReference type="Google" id="ProtNLM"/>
    </source>
</evidence>
<dbReference type="EMBL" id="BNBC01000075">
    <property type="protein sequence ID" value="GHF16647.1"/>
    <property type="molecule type" value="Genomic_DNA"/>
</dbReference>
<gene>
    <name evidence="1" type="ORF">GCM10014715_84820</name>
</gene>
<protein>
    <recommendedName>
        <fullName evidence="3">HTH tetR-type domain-containing protein</fullName>
    </recommendedName>
</protein>
<dbReference type="InterPro" id="IPR009057">
    <property type="entry name" value="Homeodomain-like_sf"/>
</dbReference>
<reference evidence="1" key="1">
    <citation type="journal article" date="2014" name="Int. J. Syst. Evol. Microbiol.">
        <title>Complete genome sequence of Corynebacterium casei LMG S-19264T (=DSM 44701T), isolated from a smear-ripened cheese.</title>
        <authorList>
            <consortium name="US DOE Joint Genome Institute (JGI-PGF)"/>
            <person name="Walter F."/>
            <person name="Albersmeier A."/>
            <person name="Kalinowski J."/>
            <person name="Ruckert C."/>
        </authorList>
    </citation>
    <scope>NUCLEOTIDE SEQUENCE</scope>
    <source>
        <strain evidence="1">JCM 3302</strain>
    </source>
</reference>
<evidence type="ECO:0000313" key="2">
    <source>
        <dbReference type="Proteomes" id="UP000641386"/>
    </source>
</evidence>
<dbReference type="Proteomes" id="UP000641386">
    <property type="component" value="Unassembled WGS sequence"/>
</dbReference>